<dbReference type="NCBIfam" id="TIGR00747">
    <property type="entry name" value="fabH"/>
    <property type="match status" value="1"/>
</dbReference>
<comment type="domain">
    <text evidence="12">The last Arg residue of the ACP-binding site is essential for the weak association between ACP/AcpP and FabH.</text>
</comment>
<dbReference type="CDD" id="cd00830">
    <property type="entry name" value="KAS_III"/>
    <property type="match status" value="1"/>
</dbReference>
<evidence type="ECO:0000259" key="14">
    <source>
        <dbReference type="Pfam" id="PF08545"/>
    </source>
</evidence>
<keyword evidence="12" id="KW-0963">Cytoplasm</keyword>
<evidence type="ECO:0000313" key="16">
    <source>
        <dbReference type="Proteomes" id="UP000252182"/>
    </source>
</evidence>
<evidence type="ECO:0000256" key="9">
    <source>
        <dbReference type="ARBA" id="ARBA00023268"/>
    </source>
</evidence>
<dbReference type="FunFam" id="3.40.47.10:FF:000004">
    <property type="entry name" value="3-oxoacyl-[acyl-carrier-protein] synthase 3"/>
    <property type="match status" value="1"/>
</dbReference>
<dbReference type="RefSeq" id="WP_114562940.1">
    <property type="nucleotide sequence ID" value="NZ_CP031124.1"/>
</dbReference>
<comment type="pathway">
    <text evidence="1 12">Lipid metabolism; fatty acid biosynthesis.</text>
</comment>
<dbReference type="InterPro" id="IPR013747">
    <property type="entry name" value="ACP_syn_III_C"/>
</dbReference>
<evidence type="ECO:0000256" key="1">
    <source>
        <dbReference type="ARBA" id="ARBA00005194"/>
    </source>
</evidence>
<dbReference type="PANTHER" id="PTHR43091">
    <property type="entry name" value="3-OXOACYL-[ACYL-CARRIER-PROTEIN] SYNTHASE"/>
    <property type="match status" value="1"/>
</dbReference>
<dbReference type="Pfam" id="PF08541">
    <property type="entry name" value="ACP_syn_III_C"/>
    <property type="match status" value="1"/>
</dbReference>
<dbReference type="GO" id="GO:0005737">
    <property type="term" value="C:cytoplasm"/>
    <property type="evidence" value="ECO:0007669"/>
    <property type="project" value="UniProtKB-SubCell"/>
</dbReference>
<dbReference type="InterPro" id="IPR004655">
    <property type="entry name" value="FabH"/>
</dbReference>
<reference evidence="16" key="1">
    <citation type="submission" date="2018-07" db="EMBL/GenBank/DDBJ databases">
        <authorList>
            <person name="Kim H."/>
        </authorList>
    </citation>
    <scope>NUCLEOTIDE SEQUENCE [LARGE SCALE GENOMIC DNA]</scope>
    <source>
        <strain evidence="16">F02</strain>
    </source>
</reference>
<dbReference type="SUPFAM" id="SSF53901">
    <property type="entry name" value="Thiolase-like"/>
    <property type="match status" value="1"/>
</dbReference>
<keyword evidence="16" id="KW-1185">Reference proteome</keyword>
<comment type="catalytic activity">
    <reaction evidence="11">
        <text>malonyl-[ACP] + acetyl-CoA + H(+) = 3-oxobutanoyl-[ACP] + CO2 + CoA</text>
        <dbReference type="Rhea" id="RHEA:12080"/>
        <dbReference type="Rhea" id="RHEA-COMP:9623"/>
        <dbReference type="Rhea" id="RHEA-COMP:9625"/>
        <dbReference type="ChEBI" id="CHEBI:15378"/>
        <dbReference type="ChEBI" id="CHEBI:16526"/>
        <dbReference type="ChEBI" id="CHEBI:57287"/>
        <dbReference type="ChEBI" id="CHEBI:57288"/>
        <dbReference type="ChEBI" id="CHEBI:78449"/>
        <dbReference type="ChEBI" id="CHEBI:78450"/>
        <dbReference type="EC" id="2.3.1.180"/>
    </reaction>
    <physiologicalReaction direction="left-to-right" evidence="11">
        <dbReference type="Rhea" id="RHEA:12081"/>
    </physiologicalReaction>
</comment>
<evidence type="ECO:0000256" key="4">
    <source>
        <dbReference type="ARBA" id="ARBA00022516"/>
    </source>
</evidence>
<dbReference type="PANTHER" id="PTHR43091:SF1">
    <property type="entry name" value="BETA-KETOACYL-[ACYL-CARRIER-PROTEIN] SYNTHASE III, CHLOROPLASTIC"/>
    <property type="match status" value="1"/>
</dbReference>
<dbReference type="GO" id="GO:0006633">
    <property type="term" value="P:fatty acid biosynthetic process"/>
    <property type="evidence" value="ECO:0007669"/>
    <property type="project" value="UniProtKB-UniRule"/>
</dbReference>
<dbReference type="Pfam" id="PF08545">
    <property type="entry name" value="ACP_syn_III"/>
    <property type="match status" value="1"/>
</dbReference>
<keyword evidence="6 12" id="KW-0276">Fatty acid metabolism</keyword>
<evidence type="ECO:0000256" key="6">
    <source>
        <dbReference type="ARBA" id="ARBA00022832"/>
    </source>
</evidence>
<gene>
    <name evidence="15" type="primary">fabH_2</name>
    <name evidence="12" type="synonym">fabH</name>
    <name evidence="15" type="ORF">DTO96_101521</name>
</gene>
<evidence type="ECO:0000256" key="7">
    <source>
        <dbReference type="ARBA" id="ARBA00023098"/>
    </source>
</evidence>
<feature type="active site" evidence="12">
    <location>
        <position position="253"/>
    </location>
</feature>
<keyword evidence="8 12" id="KW-0275">Fatty acid biosynthesis</keyword>
<dbReference type="InterPro" id="IPR013751">
    <property type="entry name" value="ACP_syn_III_N"/>
</dbReference>
<keyword evidence="10 12" id="KW-0012">Acyltransferase</keyword>
<evidence type="ECO:0000256" key="10">
    <source>
        <dbReference type="ARBA" id="ARBA00023315"/>
    </source>
</evidence>
<organism evidence="15 16">
    <name type="scientific">Ephemeroptericola cinctiostellae</name>
    <dbReference type="NCBI Taxonomy" id="2268024"/>
    <lineage>
        <taxon>Bacteria</taxon>
        <taxon>Pseudomonadati</taxon>
        <taxon>Pseudomonadota</taxon>
        <taxon>Betaproteobacteria</taxon>
        <taxon>Burkholderiales</taxon>
        <taxon>Burkholderiaceae</taxon>
        <taxon>Ephemeroptericola</taxon>
    </lineage>
</organism>
<evidence type="ECO:0000256" key="3">
    <source>
        <dbReference type="ARBA" id="ARBA00012333"/>
    </source>
</evidence>
<evidence type="ECO:0000256" key="11">
    <source>
        <dbReference type="ARBA" id="ARBA00051096"/>
    </source>
</evidence>
<dbReference type="InterPro" id="IPR016039">
    <property type="entry name" value="Thiolase-like"/>
</dbReference>
<evidence type="ECO:0000256" key="5">
    <source>
        <dbReference type="ARBA" id="ARBA00022679"/>
    </source>
</evidence>
<feature type="region of interest" description="ACP-binding" evidence="12">
    <location>
        <begin position="254"/>
        <end position="258"/>
    </location>
</feature>
<dbReference type="AlphaFoldDB" id="A0A345DBP7"/>
<evidence type="ECO:0000259" key="13">
    <source>
        <dbReference type="Pfam" id="PF08541"/>
    </source>
</evidence>
<evidence type="ECO:0000256" key="2">
    <source>
        <dbReference type="ARBA" id="ARBA00008642"/>
    </source>
</evidence>
<comment type="function">
    <text evidence="12">Catalyzes the condensation reaction of fatty acid synthesis by the addition to an acyl acceptor of two carbons from malonyl-ACP. Catalyzes the first condensation reaction which initiates fatty acid synthesis and may therefore play a role in governing the total rate of fatty acid production. Possesses both acetoacetyl-ACP synthase and acetyl transacylase activities. Its substrate specificity determines the biosynthesis of branched-chain and/or straight-chain of fatty acids.</text>
</comment>
<dbReference type="OrthoDB" id="9815506at2"/>
<keyword evidence="7 12" id="KW-0443">Lipid metabolism</keyword>
<keyword evidence="9 12" id="KW-0511">Multifunctional enzyme</keyword>
<comment type="subunit">
    <text evidence="12">Homodimer.</text>
</comment>
<feature type="active site" evidence="12">
    <location>
        <position position="120"/>
    </location>
</feature>
<dbReference type="GO" id="GO:0004315">
    <property type="term" value="F:3-oxoacyl-[acyl-carrier-protein] synthase activity"/>
    <property type="evidence" value="ECO:0007669"/>
    <property type="project" value="InterPro"/>
</dbReference>
<accession>A0A345DBP7</accession>
<protein>
    <recommendedName>
        <fullName evidence="3 12">Beta-ketoacyl-[acyl-carrier-protein] synthase III</fullName>
        <shortName evidence="12">Beta-ketoacyl-ACP synthase III</shortName>
        <shortName evidence="12">KAS III</shortName>
        <ecNumber evidence="3 12">2.3.1.180</ecNumber>
    </recommendedName>
    <alternativeName>
        <fullName evidence="12">3-oxoacyl-[acyl-carrier-protein] synthase 3</fullName>
    </alternativeName>
    <alternativeName>
        <fullName evidence="12">3-oxoacyl-[acyl-carrier-protein] synthase III</fullName>
    </alternativeName>
</protein>
<sequence length="326" mass="34518">MKHTYARIIGTGSCVPNEPITNAMLVERLAAKGIETSDEWIRDRSGITQRYWVSEGQTVSSLAEVAAKNALQMAGIGADELDLIIFGTTTSDMMFPSAGCLLQSRIGAKKAAAFDVVAACSGFIYSMTMANAMIQAGQAKNVLVVGGDVISRLLDWNDRTTSVLFGDGAGAVVLQASEEAGILSCKIHSDGDLSSILYSTGVIKNGEIVGNPFITMDGQAVFKNAVKVLGDVALEVLDDAHMGVEQLDWFIPHQANIRIMQAAAKRLNVPTEKVIVSVDQHGNTSAASVPLALDMAVRDGRIQKGQTLLLQGVGGGFSWGASLLKF</sequence>
<evidence type="ECO:0000256" key="8">
    <source>
        <dbReference type="ARBA" id="ARBA00023160"/>
    </source>
</evidence>
<comment type="subcellular location">
    <subcellularLocation>
        <location evidence="12">Cytoplasm</location>
    </subcellularLocation>
</comment>
<evidence type="ECO:0000256" key="12">
    <source>
        <dbReference type="HAMAP-Rule" id="MF_01815"/>
    </source>
</evidence>
<dbReference type="NCBIfam" id="NF006829">
    <property type="entry name" value="PRK09352.1"/>
    <property type="match status" value="1"/>
</dbReference>
<dbReference type="EC" id="2.3.1.180" evidence="3 12"/>
<dbReference type="HAMAP" id="MF_01815">
    <property type="entry name" value="FabH"/>
    <property type="match status" value="1"/>
</dbReference>
<dbReference type="UniPathway" id="UPA00094"/>
<dbReference type="Proteomes" id="UP000252182">
    <property type="component" value="Chromosome"/>
</dbReference>
<dbReference type="EMBL" id="CP031124">
    <property type="protein sequence ID" value="AXF85785.1"/>
    <property type="molecule type" value="Genomic_DNA"/>
</dbReference>
<dbReference type="GO" id="GO:0033818">
    <property type="term" value="F:beta-ketoacyl-acyl-carrier-protein synthase III activity"/>
    <property type="evidence" value="ECO:0007669"/>
    <property type="project" value="UniProtKB-UniRule"/>
</dbReference>
<evidence type="ECO:0000313" key="15">
    <source>
        <dbReference type="EMBL" id="AXF85785.1"/>
    </source>
</evidence>
<keyword evidence="5 12" id="KW-0808">Transferase</keyword>
<feature type="active site" evidence="12">
    <location>
        <position position="283"/>
    </location>
</feature>
<proteinExistence type="inferred from homology"/>
<feature type="domain" description="Beta-ketoacyl-[acyl-carrier-protein] synthase III C-terminal" evidence="13">
    <location>
        <begin position="237"/>
        <end position="325"/>
    </location>
</feature>
<dbReference type="Gene3D" id="3.40.47.10">
    <property type="match status" value="1"/>
</dbReference>
<dbReference type="KEGG" id="hyf:DTO96_101521"/>
<keyword evidence="4 12" id="KW-0444">Lipid biosynthesis</keyword>
<comment type="similarity">
    <text evidence="2 12">Belongs to the thiolase-like superfamily. FabH family.</text>
</comment>
<name>A0A345DBP7_9BURK</name>
<feature type="domain" description="Beta-ketoacyl-[acyl-carrier-protein] synthase III N-terminal" evidence="14">
    <location>
        <begin position="114"/>
        <end position="191"/>
    </location>
</feature>